<keyword evidence="2" id="KW-1185">Reference proteome</keyword>
<dbReference type="AlphaFoldDB" id="A0A8T2MYW1"/>
<evidence type="ECO:0000313" key="2">
    <source>
        <dbReference type="Proteomes" id="UP000824540"/>
    </source>
</evidence>
<proteinExistence type="predicted"/>
<sequence>MRGGWVDLVTMATLLGHHPPTQQVSGSLCASGTAIRCTSSCCIDDGMTLMEVWRTCRSSPPMAPGPVSRWSMVQPWSSVAMPVTVPHHYLEKVCGIG</sequence>
<name>A0A8T2MYW1_9TELE</name>
<dbReference type="EMBL" id="JAFBMS010000205">
    <property type="protein sequence ID" value="KAG9333325.1"/>
    <property type="molecule type" value="Genomic_DNA"/>
</dbReference>
<protein>
    <submittedName>
        <fullName evidence="1">Uncharacterized protein</fullName>
    </submittedName>
</protein>
<dbReference type="Proteomes" id="UP000824540">
    <property type="component" value="Unassembled WGS sequence"/>
</dbReference>
<organism evidence="1 2">
    <name type="scientific">Albula glossodonta</name>
    <name type="common">roundjaw bonefish</name>
    <dbReference type="NCBI Taxonomy" id="121402"/>
    <lineage>
        <taxon>Eukaryota</taxon>
        <taxon>Metazoa</taxon>
        <taxon>Chordata</taxon>
        <taxon>Craniata</taxon>
        <taxon>Vertebrata</taxon>
        <taxon>Euteleostomi</taxon>
        <taxon>Actinopterygii</taxon>
        <taxon>Neopterygii</taxon>
        <taxon>Teleostei</taxon>
        <taxon>Albuliformes</taxon>
        <taxon>Albulidae</taxon>
        <taxon>Albula</taxon>
    </lineage>
</organism>
<evidence type="ECO:0000313" key="1">
    <source>
        <dbReference type="EMBL" id="KAG9333325.1"/>
    </source>
</evidence>
<reference evidence="1" key="1">
    <citation type="thesis" date="2021" institute="BYU ScholarsArchive" country="Provo, UT, USA">
        <title>Applications of and Algorithms for Genome Assembly and Genomic Analyses with an Emphasis on Marine Teleosts.</title>
        <authorList>
            <person name="Pickett B.D."/>
        </authorList>
    </citation>
    <scope>NUCLEOTIDE SEQUENCE</scope>
    <source>
        <strain evidence="1">HI-2016</strain>
    </source>
</reference>
<accession>A0A8T2MYW1</accession>
<comment type="caution">
    <text evidence="1">The sequence shown here is derived from an EMBL/GenBank/DDBJ whole genome shotgun (WGS) entry which is preliminary data.</text>
</comment>
<gene>
    <name evidence="1" type="ORF">JZ751_012789</name>
</gene>